<accession>A0AAW1X926</accession>
<dbReference type="Proteomes" id="UP001457282">
    <property type="component" value="Unassembled WGS sequence"/>
</dbReference>
<proteinExistence type="predicted"/>
<gene>
    <name evidence="2" type="ORF">M0R45_020104</name>
</gene>
<dbReference type="AlphaFoldDB" id="A0AAW1X926"/>
<feature type="region of interest" description="Disordered" evidence="1">
    <location>
        <begin position="192"/>
        <end position="216"/>
    </location>
</feature>
<sequence>MINNTCQSINRDPSLSLCFAASLSRATAVSHRTTKPCTTQLAYPCKLREPRLIESSLLSRRRRICAVHFQGITKPSPLLSHPDGDFNHLYVDPVPVLLICPAHKTGMASRPHLPYQPSPPMSLPPCYTASPILPAPSIRFLFSQCSLPRCCSHRSIRDQSSPASMPYTTTTSSPSHIRTAFMPLCAKRRSCEIRSERKKKPRTEELDNGHGSNTNG</sequence>
<dbReference type="EMBL" id="JBEDUW010000004">
    <property type="protein sequence ID" value="KAK9932883.1"/>
    <property type="molecule type" value="Genomic_DNA"/>
</dbReference>
<keyword evidence="3" id="KW-1185">Reference proteome</keyword>
<evidence type="ECO:0000256" key="1">
    <source>
        <dbReference type="SAM" id="MobiDB-lite"/>
    </source>
</evidence>
<reference evidence="2 3" key="1">
    <citation type="journal article" date="2023" name="G3 (Bethesda)">
        <title>A chromosome-length genome assembly and annotation of blackberry (Rubus argutus, cv. 'Hillquist').</title>
        <authorList>
            <person name="Bruna T."/>
            <person name="Aryal R."/>
            <person name="Dudchenko O."/>
            <person name="Sargent D.J."/>
            <person name="Mead D."/>
            <person name="Buti M."/>
            <person name="Cavallini A."/>
            <person name="Hytonen T."/>
            <person name="Andres J."/>
            <person name="Pham M."/>
            <person name="Weisz D."/>
            <person name="Mascagni F."/>
            <person name="Usai G."/>
            <person name="Natali L."/>
            <person name="Bassil N."/>
            <person name="Fernandez G.E."/>
            <person name="Lomsadze A."/>
            <person name="Armour M."/>
            <person name="Olukolu B."/>
            <person name="Poorten T."/>
            <person name="Britton C."/>
            <person name="Davik J."/>
            <person name="Ashrafi H."/>
            <person name="Aiden E.L."/>
            <person name="Borodovsky M."/>
            <person name="Worthington M."/>
        </authorList>
    </citation>
    <scope>NUCLEOTIDE SEQUENCE [LARGE SCALE GENOMIC DNA]</scope>
    <source>
        <strain evidence="2">PI 553951</strain>
    </source>
</reference>
<feature type="compositionally biased region" description="Low complexity" evidence="1">
    <location>
        <begin position="160"/>
        <end position="174"/>
    </location>
</feature>
<evidence type="ECO:0000313" key="2">
    <source>
        <dbReference type="EMBL" id="KAK9932883.1"/>
    </source>
</evidence>
<name>A0AAW1X926_RUBAR</name>
<evidence type="ECO:0000313" key="3">
    <source>
        <dbReference type="Proteomes" id="UP001457282"/>
    </source>
</evidence>
<feature type="region of interest" description="Disordered" evidence="1">
    <location>
        <begin position="155"/>
        <end position="174"/>
    </location>
</feature>
<protein>
    <submittedName>
        <fullName evidence="2">Uncharacterized protein</fullName>
    </submittedName>
</protein>
<comment type="caution">
    <text evidence="2">The sequence shown here is derived from an EMBL/GenBank/DDBJ whole genome shotgun (WGS) entry which is preliminary data.</text>
</comment>
<organism evidence="2 3">
    <name type="scientific">Rubus argutus</name>
    <name type="common">Southern blackberry</name>
    <dbReference type="NCBI Taxonomy" id="59490"/>
    <lineage>
        <taxon>Eukaryota</taxon>
        <taxon>Viridiplantae</taxon>
        <taxon>Streptophyta</taxon>
        <taxon>Embryophyta</taxon>
        <taxon>Tracheophyta</taxon>
        <taxon>Spermatophyta</taxon>
        <taxon>Magnoliopsida</taxon>
        <taxon>eudicotyledons</taxon>
        <taxon>Gunneridae</taxon>
        <taxon>Pentapetalae</taxon>
        <taxon>rosids</taxon>
        <taxon>fabids</taxon>
        <taxon>Rosales</taxon>
        <taxon>Rosaceae</taxon>
        <taxon>Rosoideae</taxon>
        <taxon>Rosoideae incertae sedis</taxon>
        <taxon>Rubus</taxon>
    </lineage>
</organism>